<gene>
    <name evidence="2" type="ORF">O159_08250</name>
</gene>
<accession>U3P6A1</accession>
<feature type="compositionally biased region" description="Polar residues" evidence="1">
    <location>
        <begin position="67"/>
        <end position="86"/>
    </location>
</feature>
<feature type="region of interest" description="Disordered" evidence="1">
    <location>
        <begin position="50"/>
        <end position="86"/>
    </location>
</feature>
<sequence>MATPSAIRVRPVSRLTDGSVSCATPRMWPTFSAISTSTTGRKAGRIARVADGSANGSAGKANGGSPTQGAEATLRKSTSPASTAKR</sequence>
<dbReference type="HOGENOM" id="CLU_2494073_0_0_11"/>
<evidence type="ECO:0000313" key="2">
    <source>
        <dbReference type="EMBL" id="AGW40979.1"/>
    </source>
</evidence>
<organism evidence="2 3">
    <name type="scientific">Leifsonia xyli subsp. cynodontis DSM 46306</name>
    <dbReference type="NCBI Taxonomy" id="1389489"/>
    <lineage>
        <taxon>Bacteria</taxon>
        <taxon>Bacillati</taxon>
        <taxon>Actinomycetota</taxon>
        <taxon>Actinomycetes</taxon>
        <taxon>Micrococcales</taxon>
        <taxon>Microbacteriaceae</taxon>
        <taxon>Leifsonia</taxon>
    </lineage>
</organism>
<dbReference type="AlphaFoldDB" id="U3P6A1"/>
<keyword evidence="3" id="KW-1185">Reference proteome</keyword>
<name>U3P6A1_LEIXC</name>
<dbReference type="EMBL" id="CP006734">
    <property type="protein sequence ID" value="AGW40979.1"/>
    <property type="molecule type" value="Genomic_DNA"/>
</dbReference>
<reference evidence="2 3" key="1">
    <citation type="journal article" date="2013" name="Genome Announc.">
        <title>Complete Genome Sequence of Leifsonia xyli subsp. cynodontis Strain DSM46306, a Gram-Positive Bacterial Pathogen of Grasses.</title>
        <authorList>
            <person name="Monteiro-Vitorello C.B."/>
            <person name="Zerillo M.M."/>
            <person name="Van Sluys M.A."/>
            <person name="Camargo L.E."/>
            <person name="Kitajima J.P."/>
        </authorList>
    </citation>
    <scope>NUCLEOTIDE SEQUENCE [LARGE SCALE GENOMIC DNA]</scope>
    <source>
        <strain evidence="2 3">DSM 46306</strain>
    </source>
</reference>
<dbReference type="Proteomes" id="UP000016743">
    <property type="component" value="Chromosome"/>
</dbReference>
<proteinExistence type="predicted"/>
<evidence type="ECO:0000313" key="3">
    <source>
        <dbReference type="Proteomes" id="UP000016743"/>
    </source>
</evidence>
<protein>
    <submittedName>
        <fullName evidence="2">Uncharacterized protein</fullName>
    </submittedName>
</protein>
<dbReference type="KEGG" id="lxy:O159_08250"/>
<feature type="compositionally biased region" description="Low complexity" evidence="1">
    <location>
        <begin position="52"/>
        <end position="65"/>
    </location>
</feature>
<evidence type="ECO:0000256" key="1">
    <source>
        <dbReference type="SAM" id="MobiDB-lite"/>
    </source>
</evidence>